<dbReference type="InterPro" id="IPR009057">
    <property type="entry name" value="Homeodomain-like_sf"/>
</dbReference>
<dbReference type="PROSITE" id="PS50977">
    <property type="entry name" value="HTH_TETR_2"/>
    <property type="match status" value="1"/>
</dbReference>
<dbReference type="GO" id="GO:0003700">
    <property type="term" value="F:DNA-binding transcription factor activity"/>
    <property type="evidence" value="ECO:0007669"/>
    <property type="project" value="TreeGrafter"/>
</dbReference>
<gene>
    <name evidence="4" type="ORF">H1D24_01420</name>
</gene>
<evidence type="ECO:0000256" key="2">
    <source>
        <dbReference type="PROSITE-ProRule" id="PRU00335"/>
    </source>
</evidence>
<dbReference type="PANTHER" id="PTHR30055">
    <property type="entry name" value="HTH-TYPE TRANSCRIPTIONAL REGULATOR RUTR"/>
    <property type="match status" value="1"/>
</dbReference>
<feature type="domain" description="HTH tetR-type" evidence="3">
    <location>
        <begin position="4"/>
        <end position="64"/>
    </location>
</feature>
<comment type="caution">
    <text evidence="4">The sequence shown here is derived from an EMBL/GenBank/DDBJ whole genome shotgun (WGS) entry which is preliminary data.</text>
</comment>
<evidence type="ECO:0000313" key="4">
    <source>
        <dbReference type="EMBL" id="MBA2944511.1"/>
    </source>
</evidence>
<dbReference type="Gene3D" id="1.10.357.10">
    <property type="entry name" value="Tetracycline Repressor, domain 2"/>
    <property type="match status" value="1"/>
</dbReference>
<feature type="DNA-binding region" description="H-T-H motif" evidence="2">
    <location>
        <begin position="27"/>
        <end position="46"/>
    </location>
</feature>
<dbReference type="InterPro" id="IPR050109">
    <property type="entry name" value="HTH-type_TetR-like_transc_reg"/>
</dbReference>
<protein>
    <submittedName>
        <fullName evidence="4">TetR/AcrR family transcriptional regulator</fullName>
    </submittedName>
</protein>
<dbReference type="SUPFAM" id="SSF46689">
    <property type="entry name" value="Homeodomain-like"/>
    <property type="match status" value="1"/>
</dbReference>
<dbReference type="EMBL" id="JACEHE010000001">
    <property type="protein sequence ID" value="MBA2944511.1"/>
    <property type="molecule type" value="Genomic_DNA"/>
</dbReference>
<name>A0A7W0I713_9ACTN</name>
<evidence type="ECO:0000256" key="1">
    <source>
        <dbReference type="ARBA" id="ARBA00023125"/>
    </source>
</evidence>
<dbReference type="GO" id="GO:0000976">
    <property type="term" value="F:transcription cis-regulatory region binding"/>
    <property type="evidence" value="ECO:0007669"/>
    <property type="project" value="TreeGrafter"/>
</dbReference>
<sequence length="163" mass="17637">MSAAERRESVVLAAVAEFARGGFHGTSTEAIARRVGVSQPYLFRLFPTKHALFEAAAERSFRRMAEAFAHAAEGLSGAEALTAMADARARLLHDPDIPLMQLQAIAAAASTDRPAFTERVRRDWLDLWDLVRARTGATPEELTAFFACGVLTDTRVALGVAPP</sequence>
<dbReference type="Pfam" id="PF00440">
    <property type="entry name" value="TetR_N"/>
    <property type="match status" value="1"/>
</dbReference>
<evidence type="ECO:0000259" key="3">
    <source>
        <dbReference type="PROSITE" id="PS50977"/>
    </source>
</evidence>
<evidence type="ECO:0000313" key="5">
    <source>
        <dbReference type="Proteomes" id="UP000545761"/>
    </source>
</evidence>
<dbReference type="Gene3D" id="1.10.10.60">
    <property type="entry name" value="Homeodomain-like"/>
    <property type="match status" value="1"/>
</dbReference>
<proteinExistence type="predicted"/>
<dbReference type="InterPro" id="IPR001647">
    <property type="entry name" value="HTH_TetR"/>
</dbReference>
<accession>A0A7W0I713</accession>
<dbReference type="Proteomes" id="UP000545761">
    <property type="component" value="Unassembled WGS sequence"/>
</dbReference>
<dbReference type="AlphaFoldDB" id="A0A7W0I713"/>
<organism evidence="4 5">
    <name type="scientific">Streptomyces himalayensis subsp. himalayensis</name>
    <dbReference type="NCBI Taxonomy" id="2756131"/>
    <lineage>
        <taxon>Bacteria</taxon>
        <taxon>Bacillati</taxon>
        <taxon>Actinomycetota</taxon>
        <taxon>Actinomycetes</taxon>
        <taxon>Kitasatosporales</taxon>
        <taxon>Streptomycetaceae</taxon>
        <taxon>Streptomyces</taxon>
        <taxon>Streptomyces himalayensis</taxon>
    </lineage>
</organism>
<dbReference type="PANTHER" id="PTHR30055:SF146">
    <property type="entry name" value="HTH-TYPE TRANSCRIPTIONAL DUAL REGULATOR CECR"/>
    <property type="match status" value="1"/>
</dbReference>
<keyword evidence="1 2" id="KW-0238">DNA-binding</keyword>
<reference evidence="4 5" key="1">
    <citation type="submission" date="2020-07" db="EMBL/GenBank/DDBJ databases">
        <title>Streptomyces isolated from Indian soil.</title>
        <authorList>
            <person name="Mandal S."/>
            <person name="Maiti P.K."/>
        </authorList>
    </citation>
    <scope>NUCLEOTIDE SEQUENCE [LARGE SCALE GENOMIC DNA]</scope>
    <source>
        <strain evidence="4 5">PSKA28</strain>
    </source>
</reference>